<evidence type="ECO:0000256" key="8">
    <source>
        <dbReference type="ARBA" id="ARBA00023008"/>
    </source>
</evidence>
<keyword evidence="5" id="KW-0812">Transmembrane</keyword>
<evidence type="ECO:0000256" key="2">
    <source>
        <dbReference type="ARBA" id="ARBA00004382"/>
    </source>
</evidence>
<dbReference type="GO" id="GO:0005507">
    <property type="term" value="F:copper ion binding"/>
    <property type="evidence" value="ECO:0007669"/>
    <property type="project" value="InterPro"/>
</dbReference>
<dbReference type="EMBL" id="QJPH01000232">
    <property type="protein sequence ID" value="PZN82155.1"/>
    <property type="molecule type" value="Genomic_DNA"/>
</dbReference>
<dbReference type="GO" id="GO:0005886">
    <property type="term" value="C:plasma membrane"/>
    <property type="evidence" value="ECO:0007669"/>
    <property type="project" value="UniProtKB-SubCell"/>
</dbReference>
<sequence>MVVIALLMFGLGFAIAPYYDAVCNYFGISGRVKEATAEQALKVDESREISLEFVTVVNGQMPLRFRAETGKLKIHPGQYYTVNFYAENTSDKKLVGRAIPSISPAWTSSFLKKAECFCFSEQEFEPHKERKMPVRFVVDPTIQADTKEMTLSYTFFDINEKTQTIKN</sequence>
<name>A0A2W4RDM8_9GAMM</name>
<evidence type="ECO:0000313" key="10">
    <source>
        <dbReference type="EMBL" id="PZN82155.1"/>
    </source>
</evidence>
<evidence type="ECO:0000256" key="9">
    <source>
        <dbReference type="ARBA" id="ARBA00023136"/>
    </source>
</evidence>
<evidence type="ECO:0000256" key="5">
    <source>
        <dbReference type="ARBA" id="ARBA00022692"/>
    </source>
</evidence>
<keyword evidence="8" id="KW-0186">Copper</keyword>
<keyword evidence="6" id="KW-0735">Signal-anchor</keyword>
<keyword evidence="9" id="KW-0472">Membrane</keyword>
<evidence type="ECO:0000256" key="6">
    <source>
        <dbReference type="ARBA" id="ARBA00022968"/>
    </source>
</evidence>
<evidence type="ECO:0000256" key="1">
    <source>
        <dbReference type="ARBA" id="ARBA00004007"/>
    </source>
</evidence>
<keyword evidence="7" id="KW-1133">Transmembrane helix</keyword>
<dbReference type="AlphaFoldDB" id="A0A2W4RDM8"/>
<proteinExistence type="inferred from homology"/>
<dbReference type="PIRSF" id="PIRSF005413">
    <property type="entry name" value="COX11"/>
    <property type="match status" value="1"/>
</dbReference>
<dbReference type="Pfam" id="PF04442">
    <property type="entry name" value="CtaG_Cox11"/>
    <property type="match status" value="1"/>
</dbReference>
<evidence type="ECO:0000256" key="4">
    <source>
        <dbReference type="ARBA" id="ARBA00015384"/>
    </source>
</evidence>
<organism evidence="10 11">
    <name type="scientific">Candidatus Methylumidiphilus alinenensis</name>
    <dbReference type="NCBI Taxonomy" id="2202197"/>
    <lineage>
        <taxon>Bacteria</taxon>
        <taxon>Pseudomonadati</taxon>
        <taxon>Pseudomonadota</taxon>
        <taxon>Gammaproteobacteria</taxon>
        <taxon>Methylococcales</taxon>
        <taxon>Candidatus Methylumidiphilus</taxon>
    </lineage>
</organism>
<gene>
    <name evidence="10" type="ORF">DM484_06965</name>
</gene>
<dbReference type="Gene3D" id="2.60.370.10">
    <property type="entry name" value="Ctag/Cox11"/>
    <property type="match status" value="1"/>
</dbReference>
<comment type="caution">
    <text evidence="10">The sequence shown here is derived from an EMBL/GenBank/DDBJ whole genome shotgun (WGS) entry which is preliminary data.</text>
</comment>
<evidence type="ECO:0000256" key="3">
    <source>
        <dbReference type="ARBA" id="ARBA00009620"/>
    </source>
</evidence>
<comment type="similarity">
    <text evidence="3">Belongs to the COX11/CtaG family.</text>
</comment>
<comment type="function">
    <text evidence="1">Exerts its effect at some terminal stage of cytochrome c oxidase synthesis, probably by being involved in the insertion of the copper B into subunit I.</text>
</comment>
<dbReference type="SUPFAM" id="SSF110111">
    <property type="entry name" value="Ctag/Cox11"/>
    <property type="match status" value="1"/>
</dbReference>
<comment type="subcellular location">
    <subcellularLocation>
        <location evidence="2">Cell inner membrane</location>
        <topology evidence="2">Single-pass type II membrane protein</topology>
        <orientation evidence="2">Periplasmic side</orientation>
    </subcellularLocation>
</comment>
<dbReference type="NCBIfam" id="NF003465">
    <property type="entry name" value="PRK05089.1"/>
    <property type="match status" value="1"/>
</dbReference>
<dbReference type="PANTHER" id="PTHR21320">
    <property type="entry name" value="CYTOCHROME C OXIDASE ASSEMBLY PROTEIN COX11-RELATED"/>
    <property type="match status" value="1"/>
</dbReference>
<protein>
    <recommendedName>
        <fullName evidence="4">Cytochrome c oxidase assembly protein CtaG</fullName>
    </recommendedName>
</protein>
<accession>A0A2W4RDM8</accession>
<dbReference type="InterPro" id="IPR007533">
    <property type="entry name" value="Cyt_c_oxidase_assmbl_CtaG"/>
</dbReference>
<evidence type="ECO:0000313" key="11">
    <source>
        <dbReference type="Proteomes" id="UP000249396"/>
    </source>
</evidence>
<evidence type="ECO:0000256" key="7">
    <source>
        <dbReference type="ARBA" id="ARBA00022989"/>
    </source>
</evidence>
<dbReference type="PANTHER" id="PTHR21320:SF3">
    <property type="entry name" value="CYTOCHROME C OXIDASE ASSEMBLY PROTEIN COX11, MITOCHONDRIAL-RELATED"/>
    <property type="match status" value="1"/>
</dbReference>
<dbReference type="InterPro" id="IPR023471">
    <property type="entry name" value="CtaG/Cox11_dom_sf"/>
</dbReference>
<dbReference type="Proteomes" id="UP000249396">
    <property type="component" value="Unassembled WGS sequence"/>
</dbReference>
<reference evidence="10 11" key="1">
    <citation type="journal article" date="2018" name="Aquat. Microb. Ecol.">
        <title>Gammaproteobacterial methanotrophs dominate.</title>
        <authorList>
            <person name="Rissanen A.J."/>
            <person name="Saarenheimo J."/>
            <person name="Tiirola M."/>
            <person name="Peura S."/>
            <person name="Aalto S.L."/>
            <person name="Karvinen A."/>
            <person name="Nykanen H."/>
        </authorList>
    </citation>
    <scope>NUCLEOTIDE SEQUENCE [LARGE SCALE GENOMIC DNA]</scope>
    <source>
        <strain evidence="10">AMbin10</strain>
    </source>
</reference>